<evidence type="ECO:0000313" key="1">
    <source>
        <dbReference type="EMBL" id="PHH55227.1"/>
    </source>
</evidence>
<reference evidence="1 2" key="2">
    <citation type="journal article" date="2013" name="IMA Fungus">
        <title>IMA Genome-F 1: Ceratocystis fimbriata: Draft nuclear genome sequence for the plant pathogen, Ceratocystis fimbriata.</title>
        <authorList>
            <person name="Wilken P.M."/>
            <person name="Steenkamp E.T."/>
            <person name="Wingfield M.J."/>
            <person name="de Beer Z.W."/>
            <person name="Wingfield B.D."/>
        </authorList>
    </citation>
    <scope>NUCLEOTIDE SEQUENCE [LARGE SCALE GENOMIC DNA]</scope>
    <source>
        <strain evidence="1 2">CBS 114723</strain>
    </source>
</reference>
<dbReference type="EMBL" id="APWK03000014">
    <property type="protein sequence ID" value="PHH55227.1"/>
    <property type="molecule type" value="Genomic_DNA"/>
</dbReference>
<evidence type="ECO:0000313" key="2">
    <source>
        <dbReference type="Proteomes" id="UP000222788"/>
    </source>
</evidence>
<protein>
    <submittedName>
        <fullName evidence="1">Uncharacterized protein</fullName>
    </submittedName>
</protein>
<keyword evidence="2" id="KW-1185">Reference proteome</keyword>
<gene>
    <name evidence="1" type="ORF">CFIMG_007474RA00001</name>
</gene>
<name>A0A2C5XED2_9PEZI</name>
<reference evidence="1 2" key="1">
    <citation type="journal article" date="2013" name="Fungal Biol.">
        <title>Analysis of microsatellite markers in the genome of the plant pathogen Ceratocystis fimbriata.</title>
        <authorList>
            <person name="Simpson M.C."/>
            <person name="Wilken P.M."/>
            <person name="Coetzee M.P."/>
            <person name="Wingfield M.J."/>
            <person name="Wingfield B.D."/>
        </authorList>
    </citation>
    <scope>NUCLEOTIDE SEQUENCE [LARGE SCALE GENOMIC DNA]</scope>
    <source>
        <strain evidence="1 2">CBS 114723</strain>
    </source>
</reference>
<comment type="caution">
    <text evidence="1">The sequence shown here is derived from an EMBL/GenBank/DDBJ whole genome shotgun (WGS) entry which is preliminary data.</text>
</comment>
<proteinExistence type="predicted"/>
<organism evidence="1 2">
    <name type="scientific">Ceratocystis fimbriata CBS 114723</name>
    <dbReference type="NCBI Taxonomy" id="1035309"/>
    <lineage>
        <taxon>Eukaryota</taxon>
        <taxon>Fungi</taxon>
        <taxon>Dikarya</taxon>
        <taxon>Ascomycota</taxon>
        <taxon>Pezizomycotina</taxon>
        <taxon>Sordariomycetes</taxon>
        <taxon>Hypocreomycetidae</taxon>
        <taxon>Microascales</taxon>
        <taxon>Ceratocystidaceae</taxon>
        <taxon>Ceratocystis</taxon>
    </lineage>
</organism>
<sequence>MNRALSRKRGLLSVHTTDAWLRCLSSRGSVSGCSHATLNSRAIIYRLRVYKRTVVTRFHVHDSRSGLYIGSAI</sequence>
<dbReference type="Proteomes" id="UP000222788">
    <property type="component" value="Unassembled WGS sequence"/>
</dbReference>
<dbReference type="AlphaFoldDB" id="A0A2C5XED2"/>
<accession>A0A2C5XED2</accession>